<evidence type="ECO:0000313" key="5">
    <source>
        <dbReference type="EMBL" id="MBS2969312.1"/>
    </source>
</evidence>
<dbReference type="Gene3D" id="3.40.50.300">
    <property type="entry name" value="P-loop containing nucleotide triphosphate hydrolases"/>
    <property type="match status" value="1"/>
</dbReference>
<dbReference type="Gene3D" id="1.10.8.60">
    <property type="match status" value="1"/>
</dbReference>
<keyword evidence="6" id="KW-1185">Reference proteome</keyword>
<dbReference type="InterPro" id="IPR025943">
    <property type="entry name" value="Sigma_54_int_dom_ATP-bd_2"/>
</dbReference>
<dbReference type="Pfam" id="PF00158">
    <property type="entry name" value="Sigma54_activat"/>
    <property type="match status" value="1"/>
</dbReference>
<accession>A0ABS5LEZ1</accession>
<keyword evidence="1" id="KW-0547">Nucleotide-binding</keyword>
<protein>
    <submittedName>
        <fullName evidence="5">Sigma 54-interacting transcriptional regulator</fullName>
    </submittedName>
</protein>
<dbReference type="Gene3D" id="3.30.450.20">
    <property type="entry name" value="PAS domain"/>
    <property type="match status" value="1"/>
</dbReference>
<dbReference type="PROSITE" id="PS50045">
    <property type="entry name" value="SIGMA54_INTERACT_4"/>
    <property type="match status" value="1"/>
</dbReference>
<reference evidence="5 6" key="1">
    <citation type="submission" date="2021-04" db="EMBL/GenBank/DDBJ databases">
        <title>Metabacillus sp. strain KIGAM252 whole genome sequence.</title>
        <authorList>
            <person name="Seo M.-J."/>
            <person name="Cho E.-S."/>
            <person name="Hwang C.Y."/>
            <person name="Yoon D.J."/>
        </authorList>
    </citation>
    <scope>NUCLEOTIDE SEQUENCE [LARGE SCALE GENOMIC DNA]</scope>
    <source>
        <strain evidence="5 6">KIGAM252</strain>
    </source>
</reference>
<dbReference type="InterPro" id="IPR003593">
    <property type="entry name" value="AAA+_ATPase"/>
</dbReference>
<dbReference type="PROSITE" id="PS00676">
    <property type="entry name" value="SIGMA54_INTERACT_2"/>
    <property type="match status" value="1"/>
</dbReference>
<keyword evidence="2" id="KW-0067">ATP-binding</keyword>
<dbReference type="Proteomes" id="UP000682403">
    <property type="component" value="Unassembled WGS sequence"/>
</dbReference>
<comment type="caution">
    <text evidence="5">The sequence shown here is derived from an EMBL/GenBank/DDBJ whole genome shotgun (WGS) entry which is preliminary data.</text>
</comment>
<evidence type="ECO:0000259" key="3">
    <source>
        <dbReference type="PROSITE" id="PS50045"/>
    </source>
</evidence>
<feature type="domain" description="PAS" evidence="4">
    <location>
        <begin position="208"/>
        <end position="254"/>
    </location>
</feature>
<dbReference type="SMART" id="SM00091">
    <property type="entry name" value="PAS"/>
    <property type="match status" value="1"/>
</dbReference>
<evidence type="ECO:0000259" key="4">
    <source>
        <dbReference type="PROSITE" id="PS50112"/>
    </source>
</evidence>
<gene>
    <name evidence="5" type="ORF">J9317_11100</name>
</gene>
<evidence type="ECO:0000256" key="1">
    <source>
        <dbReference type="ARBA" id="ARBA00022741"/>
    </source>
</evidence>
<dbReference type="CDD" id="cd00009">
    <property type="entry name" value="AAA"/>
    <property type="match status" value="1"/>
</dbReference>
<dbReference type="PROSITE" id="PS50112">
    <property type="entry name" value="PAS"/>
    <property type="match status" value="1"/>
</dbReference>
<evidence type="ECO:0000313" key="6">
    <source>
        <dbReference type="Proteomes" id="UP000682403"/>
    </source>
</evidence>
<proteinExistence type="predicted"/>
<dbReference type="SUPFAM" id="SSF52540">
    <property type="entry name" value="P-loop containing nucleoside triphosphate hydrolases"/>
    <property type="match status" value="1"/>
</dbReference>
<dbReference type="InterPro" id="IPR025662">
    <property type="entry name" value="Sigma_54_int_dom_ATP-bd_1"/>
</dbReference>
<organism evidence="5 6">
    <name type="scientific">Metabacillus flavus</name>
    <dbReference type="NCBI Taxonomy" id="2823519"/>
    <lineage>
        <taxon>Bacteria</taxon>
        <taxon>Bacillati</taxon>
        <taxon>Bacillota</taxon>
        <taxon>Bacilli</taxon>
        <taxon>Bacillales</taxon>
        <taxon>Bacillaceae</taxon>
        <taxon>Metabacillus</taxon>
    </lineage>
</organism>
<feature type="domain" description="Sigma-54 factor interaction" evidence="3">
    <location>
        <begin position="330"/>
        <end position="555"/>
    </location>
</feature>
<dbReference type="SMART" id="SM00382">
    <property type="entry name" value="AAA"/>
    <property type="match status" value="1"/>
</dbReference>
<name>A0ABS5LEZ1_9BACI</name>
<evidence type="ECO:0000256" key="2">
    <source>
        <dbReference type="ARBA" id="ARBA00022840"/>
    </source>
</evidence>
<dbReference type="InterPro" id="IPR058031">
    <property type="entry name" value="AAA_lid_NorR"/>
</dbReference>
<dbReference type="RefSeq" id="WP_211558589.1">
    <property type="nucleotide sequence ID" value="NZ_JAGVRK010000001.1"/>
</dbReference>
<dbReference type="EMBL" id="JAGVRK010000001">
    <property type="protein sequence ID" value="MBS2969312.1"/>
    <property type="molecule type" value="Genomic_DNA"/>
</dbReference>
<dbReference type="InterPro" id="IPR027417">
    <property type="entry name" value="P-loop_NTPase"/>
</dbReference>
<dbReference type="Pfam" id="PF25601">
    <property type="entry name" value="AAA_lid_14"/>
    <property type="match status" value="1"/>
</dbReference>
<dbReference type="InterPro" id="IPR002078">
    <property type="entry name" value="Sigma_54_int"/>
</dbReference>
<sequence length="675" mass="74420">MSPGKLILLTGTEQTRKALHGQLLELFNELISIESFSMDEGLPDTFAPGPILISSRDLKNEIEPYLSPDAEIIEAIRTINVEKLEKLLLMPKGSKVLVVSDTHETAAELIHQLIELGIQHVRFEPYKKENTAFDADLILSPGEMILAPSHSAVKLDIGVRLIGSPTIQELANRFELFSLNYILTERQMKHAVSQQRLLTEAKTSAMLAEKNLRLVVDQVSEGVIGVSASGIITAFNSVCELIFQLDREDVAGKSIHLSGLDEDVISYIAAGTEPFQLFSINGMEAAIYRNETNGIITATISRVSKASEINAAAAEWAKKGFTAKYTFDQIIGSHLSMLDTIGTAKKLALSELPVLIEGETGTGKELFAQAIHNGSGRRSGPFVAVNCSALSASLFESELFGYEAGAFTGAQKGGKKGLFEQANGGTLFLDEIGDISGDLQASLLRVLQEKEIRRVSGTQNIAVDVRIVAATNMNLREKMADGDFRADLFYRLNVFSIQIPPLRERKSDIPILAEEFLKRSGAVTRMDSKVMDTLMREEWEGNVRELKNSIDYMLAVSDGKTIQLHDFPGKTVKKQKKKEKEAAPLQLTLMDKQEFVFILETIRISNESGEPASRRIISEISKTGTHPLTAQQVRHRLDFLEKHSYVTKGRGRAGTKITLEGMDFLHSLKSHLGNH</sequence>
<dbReference type="SUPFAM" id="SSF55785">
    <property type="entry name" value="PYP-like sensor domain (PAS domain)"/>
    <property type="match status" value="1"/>
</dbReference>
<dbReference type="InterPro" id="IPR035965">
    <property type="entry name" value="PAS-like_dom_sf"/>
</dbReference>
<dbReference type="PANTHER" id="PTHR32071">
    <property type="entry name" value="TRANSCRIPTIONAL REGULATORY PROTEIN"/>
    <property type="match status" value="1"/>
</dbReference>
<dbReference type="PROSITE" id="PS00675">
    <property type="entry name" value="SIGMA54_INTERACT_1"/>
    <property type="match status" value="1"/>
</dbReference>
<dbReference type="InterPro" id="IPR000014">
    <property type="entry name" value="PAS"/>
</dbReference>
<dbReference type="PANTHER" id="PTHR32071:SF119">
    <property type="entry name" value="SIGMA L-DEPENDENT TRANSCRIPTIONAL REGULATOR YPLP-RELATED"/>
    <property type="match status" value="1"/>
</dbReference>